<protein>
    <recommendedName>
        <fullName evidence="5">NB-ARC domain-containing protein</fullName>
    </recommendedName>
</protein>
<accession>A0AAV6X7W4</accession>
<dbReference type="Pfam" id="PF00931">
    <property type="entry name" value="NB-ARC"/>
    <property type="match status" value="1"/>
</dbReference>
<dbReference type="Gene3D" id="3.40.50.300">
    <property type="entry name" value="P-loop containing nucleotide triphosphate hydrolases"/>
    <property type="match status" value="1"/>
</dbReference>
<evidence type="ECO:0000256" key="3">
    <source>
        <dbReference type="ARBA" id="ARBA00022821"/>
    </source>
</evidence>
<evidence type="ECO:0000259" key="5">
    <source>
        <dbReference type="Pfam" id="PF00931"/>
    </source>
</evidence>
<keyword evidence="3" id="KW-0611">Plant defense</keyword>
<dbReference type="InterPro" id="IPR002182">
    <property type="entry name" value="NB-ARC"/>
</dbReference>
<dbReference type="PANTHER" id="PTHR15140:SF37">
    <property type="entry name" value="UBIQUITIN-LIKE DOMAIN-CONTAINING PROTEIN"/>
    <property type="match status" value="1"/>
</dbReference>
<dbReference type="GO" id="GO:0043531">
    <property type="term" value="F:ADP binding"/>
    <property type="evidence" value="ECO:0007669"/>
    <property type="project" value="InterPro"/>
</dbReference>
<dbReference type="Gene3D" id="1.10.10.10">
    <property type="entry name" value="Winged helix-like DNA-binding domain superfamily/Winged helix DNA-binding domain"/>
    <property type="match status" value="1"/>
</dbReference>
<dbReference type="SUPFAM" id="SSF52540">
    <property type="entry name" value="P-loop containing nucleoside triphosphate hydrolases"/>
    <property type="match status" value="1"/>
</dbReference>
<evidence type="ECO:0000313" key="6">
    <source>
        <dbReference type="EMBL" id="KAG8379004.1"/>
    </source>
</evidence>
<dbReference type="PRINTS" id="PR00364">
    <property type="entry name" value="DISEASERSIST"/>
</dbReference>
<evidence type="ECO:0000256" key="1">
    <source>
        <dbReference type="ARBA" id="ARBA00008894"/>
    </source>
</evidence>
<dbReference type="FunFam" id="3.40.50.300:FF:001091">
    <property type="entry name" value="Probable disease resistance protein At1g61300"/>
    <property type="match status" value="1"/>
</dbReference>
<gene>
    <name evidence="6" type="ORF">BUALT_Bualt07G0043200</name>
</gene>
<comment type="caution">
    <text evidence="6">The sequence shown here is derived from an EMBL/GenBank/DDBJ whole genome shotgun (WGS) entry which is preliminary data.</text>
</comment>
<evidence type="ECO:0000313" key="7">
    <source>
        <dbReference type="Proteomes" id="UP000826271"/>
    </source>
</evidence>
<dbReference type="GO" id="GO:0006952">
    <property type="term" value="P:defense response"/>
    <property type="evidence" value="ECO:0007669"/>
    <property type="project" value="UniProtKB-KW"/>
</dbReference>
<keyword evidence="4" id="KW-0067">ATP-binding</keyword>
<dbReference type="GO" id="GO:0005524">
    <property type="term" value="F:ATP binding"/>
    <property type="evidence" value="ECO:0007669"/>
    <property type="project" value="UniProtKB-KW"/>
</dbReference>
<dbReference type="Proteomes" id="UP000826271">
    <property type="component" value="Unassembled WGS sequence"/>
</dbReference>
<keyword evidence="2" id="KW-0547">Nucleotide-binding</keyword>
<sequence>MATAAYASVVSLMHVLDQIQHPARRHLHLNTRQIETLHEKVPFLQEFLELHSPTKLKKVEDLVKQIADVAIEAEDVIESIVVDRIRDGFKDKSDMDISRSGSSKNPPSGQETIVGFDEHLVRIMNELTGYQSKLLIIPIVGMGGIGKTTLARYAFDNPYIANHFDIRAWSIISQEYSEKEILRNILNDIGVIGDLSEDLAELRELLYKTLFCRRYLIVMDDVWNTKVWDDLKFLLPDNGNGSRIMITTRLSDVAISLGSHTPYLMNLLDEDKSWDLLCEKAFGQKTYSPELEEIGKEIAKSCRGLPLAIVVIGDLLATSDMTREYWEFVEENVNSLASSGNDEHCLKILSLSYNHLPIHLKPCFLSMGVFLQPTKLRYLSFAWIGLELLSPSITLLWNLQTLIMDIPFEYAIVLPSEIWEMSQLRHIIVQHRALLPYPVVTQIDRTYFPILDNLQTLSTIIDFRCTKDVLERIPNLKKLGIRYYNDFKDMTYVGSLPNLEVLEIDDAFKGPEWNPIEGEFLRLKVLLIYYTDLACWRAENSHFPILESLELNGVNSLEEIPPGIGEIVFIARRLGRILGIEPEMEFDLFLPHNNYPRGGGLRGSTKNVNSLASSGNDEHCLKILSLSYNHLPIHLKSCFLSMGVFPEDFKVAEDYWKDLIDRNLILIRERGHTGKIRTCGIHDLLRDLCLRESHKEHPFRVSKAKHIDFCRKDGEAMCFICCERVTQGRIVVPEIKIGEVMDTVYDESSQEFLQPTKLWYLSFTWIRLESLSPSITLLWNLQTLIMKIPYEYSMVLPSEIWEMPQLRHIIIHHQAFLPDPIIEKTYFPILENLQTLSTIVNFRCTKDVLEKNPNMKKLGICYYNDYKGKVDWSYYSLLNLANLHKLESLTFVCGKFVLENIAFPYSLKKLNLSWCAIPWEKMTYIAPLPNLEVLEVHDAFEGSEWNPIEGEFLRFKVLLIFHTDLVCRRAENIHFPILERLELHGVKSLKEIPSGIGEIETLRSIHLYGCQECIISSAKKILEEQLCIGNEDLQVHLF</sequence>
<reference evidence="6" key="1">
    <citation type="submission" date="2019-10" db="EMBL/GenBank/DDBJ databases">
        <authorList>
            <person name="Zhang R."/>
            <person name="Pan Y."/>
            <person name="Wang J."/>
            <person name="Ma R."/>
            <person name="Yu S."/>
        </authorList>
    </citation>
    <scope>NUCLEOTIDE SEQUENCE</scope>
    <source>
        <strain evidence="6">LA-IB0</strain>
        <tissue evidence="6">Leaf</tissue>
    </source>
</reference>
<dbReference type="InterPro" id="IPR027417">
    <property type="entry name" value="P-loop_NTPase"/>
</dbReference>
<proteinExistence type="inferred from homology"/>
<name>A0AAV6X7W4_9LAMI</name>
<organism evidence="6 7">
    <name type="scientific">Buddleja alternifolia</name>
    <dbReference type="NCBI Taxonomy" id="168488"/>
    <lineage>
        <taxon>Eukaryota</taxon>
        <taxon>Viridiplantae</taxon>
        <taxon>Streptophyta</taxon>
        <taxon>Embryophyta</taxon>
        <taxon>Tracheophyta</taxon>
        <taxon>Spermatophyta</taxon>
        <taxon>Magnoliopsida</taxon>
        <taxon>eudicotyledons</taxon>
        <taxon>Gunneridae</taxon>
        <taxon>Pentapetalae</taxon>
        <taxon>asterids</taxon>
        <taxon>lamiids</taxon>
        <taxon>Lamiales</taxon>
        <taxon>Scrophulariaceae</taxon>
        <taxon>Buddlejeae</taxon>
        <taxon>Buddleja</taxon>
    </lineage>
</organism>
<feature type="domain" description="NB-ARC" evidence="5">
    <location>
        <begin position="118"/>
        <end position="285"/>
    </location>
</feature>
<dbReference type="AlphaFoldDB" id="A0AAV6X7W4"/>
<comment type="similarity">
    <text evidence="1">Belongs to the disease resistance NB-LRR family.</text>
</comment>
<keyword evidence="7" id="KW-1185">Reference proteome</keyword>
<evidence type="ECO:0000256" key="4">
    <source>
        <dbReference type="ARBA" id="ARBA00022840"/>
    </source>
</evidence>
<dbReference type="PANTHER" id="PTHR15140">
    <property type="entry name" value="TUBULIN-SPECIFIC CHAPERONE E"/>
    <property type="match status" value="1"/>
</dbReference>
<dbReference type="Gene3D" id="3.80.10.10">
    <property type="entry name" value="Ribonuclease Inhibitor"/>
    <property type="match status" value="2"/>
</dbReference>
<dbReference type="SUPFAM" id="SSF52058">
    <property type="entry name" value="L domain-like"/>
    <property type="match status" value="2"/>
</dbReference>
<dbReference type="EMBL" id="WHWC01000007">
    <property type="protein sequence ID" value="KAG8379004.1"/>
    <property type="molecule type" value="Genomic_DNA"/>
</dbReference>
<dbReference type="InterPro" id="IPR036388">
    <property type="entry name" value="WH-like_DNA-bd_sf"/>
</dbReference>
<dbReference type="InterPro" id="IPR032675">
    <property type="entry name" value="LRR_dom_sf"/>
</dbReference>
<evidence type="ECO:0000256" key="2">
    <source>
        <dbReference type="ARBA" id="ARBA00022741"/>
    </source>
</evidence>
<dbReference type="FunFam" id="1.10.8.430:FF:000003">
    <property type="entry name" value="Probable disease resistance protein At5g66910"/>
    <property type="match status" value="1"/>
</dbReference>